<protein>
    <submittedName>
        <fullName evidence="2">Uncharacterized protein</fullName>
    </submittedName>
</protein>
<feature type="region of interest" description="Disordered" evidence="1">
    <location>
        <begin position="58"/>
        <end position="80"/>
    </location>
</feature>
<evidence type="ECO:0000256" key="1">
    <source>
        <dbReference type="SAM" id="MobiDB-lite"/>
    </source>
</evidence>
<dbReference type="AlphaFoldDB" id="A0A4C1UJX5"/>
<name>A0A4C1UJX5_EUMVA</name>
<dbReference type="EMBL" id="BGZK01000184">
    <property type="protein sequence ID" value="GBP26728.1"/>
    <property type="molecule type" value="Genomic_DNA"/>
</dbReference>
<sequence>MEWASVTLTHWRKDTDGTCYFTSAFCGSVVFHQGSDWSFDVSICPNFVQMKTVSMGIESGTGNRMNQSARNGIKIDNGTETETDSRIRIRIKSVTGIENKKSTRIRIENEDKIGIDS</sequence>
<keyword evidence="3" id="KW-1185">Reference proteome</keyword>
<dbReference type="Proteomes" id="UP000299102">
    <property type="component" value="Unassembled WGS sequence"/>
</dbReference>
<comment type="caution">
    <text evidence="2">The sequence shown here is derived from an EMBL/GenBank/DDBJ whole genome shotgun (WGS) entry which is preliminary data.</text>
</comment>
<feature type="compositionally biased region" description="Polar residues" evidence="1">
    <location>
        <begin position="60"/>
        <end position="70"/>
    </location>
</feature>
<proteinExistence type="predicted"/>
<organism evidence="2 3">
    <name type="scientific">Eumeta variegata</name>
    <name type="common">Bagworm moth</name>
    <name type="synonym">Eumeta japonica</name>
    <dbReference type="NCBI Taxonomy" id="151549"/>
    <lineage>
        <taxon>Eukaryota</taxon>
        <taxon>Metazoa</taxon>
        <taxon>Ecdysozoa</taxon>
        <taxon>Arthropoda</taxon>
        <taxon>Hexapoda</taxon>
        <taxon>Insecta</taxon>
        <taxon>Pterygota</taxon>
        <taxon>Neoptera</taxon>
        <taxon>Endopterygota</taxon>
        <taxon>Lepidoptera</taxon>
        <taxon>Glossata</taxon>
        <taxon>Ditrysia</taxon>
        <taxon>Tineoidea</taxon>
        <taxon>Psychidae</taxon>
        <taxon>Oiketicinae</taxon>
        <taxon>Eumeta</taxon>
    </lineage>
</organism>
<accession>A0A4C1UJX5</accession>
<evidence type="ECO:0000313" key="2">
    <source>
        <dbReference type="EMBL" id="GBP26728.1"/>
    </source>
</evidence>
<evidence type="ECO:0000313" key="3">
    <source>
        <dbReference type="Proteomes" id="UP000299102"/>
    </source>
</evidence>
<reference evidence="2 3" key="1">
    <citation type="journal article" date="2019" name="Commun. Biol.">
        <title>The bagworm genome reveals a unique fibroin gene that provides high tensile strength.</title>
        <authorList>
            <person name="Kono N."/>
            <person name="Nakamura H."/>
            <person name="Ohtoshi R."/>
            <person name="Tomita M."/>
            <person name="Numata K."/>
            <person name="Arakawa K."/>
        </authorList>
    </citation>
    <scope>NUCLEOTIDE SEQUENCE [LARGE SCALE GENOMIC DNA]</scope>
</reference>
<gene>
    <name evidence="2" type="ORF">EVAR_95239_1</name>
</gene>